<protein>
    <submittedName>
        <fullName evidence="1">Uncharacterized protein</fullName>
    </submittedName>
</protein>
<dbReference type="EMBL" id="SUNJ01002224">
    <property type="protein sequence ID" value="TPP66142.1"/>
    <property type="molecule type" value="Genomic_DNA"/>
</dbReference>
<name>A0A504YVX7_FASGI</name>
<accession>A0A504YVX7</accession>
<organism evidence="1 2">
    <name type="scientific">Fasciola gigantica</name>
    <name type="common">Giant liver fluke</name>
    <dbReference type="NCBI Taxonomy" id="46835"/>
    <lineage>
        <taxon>Eukaryota</taxon>
        <taxon>Metazoa</taxon>
        <taxon>Spiralia</taxon>
        <taxon>Lophotrochozoa</taxon>
        <taxon>Platyhelminthes</taxon>
        <taxon>Trematoda</taxon>
        <taxon>Digenea</taxon>
        <taxon>Plagiorchiida</taxon>
        <taxon>Echinostomata</taxon>
        <taxon>Echinostomatoidea</taxon>
        <taxon>Fasciolidae</taxon>
        <taxon>Fasciola</taxon>
    </lineage>
</organism>
<dbReference type="AlphaFoldDB" id="A0A504YVX7"/>
<comment type="caution">
    <text evidence="1">The sequence shown here is derived from an EMBL/GenBank/DDBJ whole genome shotgun (WGS) entry which is preliminary data.</text>
</comment>
<sequence>MVESAHDLIDYPDWTNEASFRIIVQPGVWYHLFPKFGHDNTMDGLLSPKISRMLLEYVILRNEVRL</sequence>
<dbReference type="Proteomes" id="UP000316759">
    <property type="component" value="Unassembled WGS sequence"/>
</dbReference>
<evidence type="ECO:0000313" key="2">
    <source>
        <dbReference type="Proteomes" id="UP000316759"/>
    </source>
</evidence>
<keyword evidence="2" id="KW-1185">Reference proteome</keyword>
<gene>
    <name evidence="1" type="ORF">FGIG_09661</name>
</gene>
<reference evidence="1 2" key="1">
    <citation type="submission" date="2019-04" db="EMBL/GenBank/DDBJ databases">
        <title>Annotation for the trematode Fasciola gigantica.</title>
        <authorList>
            <person name="Choi Y.-J."/>
        </authorList>
    </citation>
    <scope>NUCLEOTIDE SEQUENCE [LARGE SCALE GENOMIC DNA]</scope>
    <source>
        <strain evidence="1">Uganda_cow_1</strain>
    </source>
</reference>
<proteinExistence type="predicted"/>
<evidence type="ECO:0000313" key="1">
    <source>
        <dbReference type="EMBL" id="TPP66142.1"/>
    </source>
</evidence>